<reference evidence="5 6" key="1">
    <citation type="submission" date="2015-05" db="EMBL/GenBank/DDBJ databases">
        <title>Distinctive expansion of gene families associated with plant cell wall degradation and secondary metabolism in the genomes of grapevine trunk pathogens.</title>
        <authorList>
            <person name="Lawrence D.P."/>
            <person name="Travadon R."/>
            <person name="Rolshausen P.E."/>
            <person name="Baumgartner K."/>
        </authorList>
    </citation>
    <scope>NUCLEOTIDE SEQUENCE [LARGE SCALE GENOMIC DNA]</scope>
    <source>
        <strain evidence="5">UCRPC4</strain>
    </source>
</reference>
<organism evidence="5 6">
    <name type="scientific">Phaeomoniella chlamydospora</name>
    <name type="common">Phaeoacremonium chlamydosporum</name>
    <dbReference type="NCBI Taxonomy" id="158046"/>
    <lineage>
        <taxon>Eukaryota</taxon>
        <taxon>Fungi</taxon>
        <taxon>Dikarya</taxon>
        <taxon>Ascomycota</taxon>
        <taxon>Pezizomycotina</taxon>
        <taxon>Eurotiomycetes</taxon>
        <taxon>Chaetothyriomycetidae</taxon>
        <taxon>Phaeomoniellales</taxon>
        <taxon>Phaeomoniellaceae</taxon>
        <taxon>Phaeomoniella</taxon>
    </lineage>
</organism>
<dbReference type="EMBL" id="LCWF01000065">
    <property type="protein sequence ID" value="KKY23688.1"/>
    <property type="molecule type" value="Genomic_DNA"/>
</dbReference>
<feature type="compositionally biased region" description="Polar residues" evidence="3">
    <location>
        <begin position="287"/>
        <end position="302"/>
    </location>
</feature>
<name>A0A0G2GJK8_PHACM</name>
<proteinExistence type="inferred from homology"/>
<dbReference type="PANTHER" id="PTHR42748:SF5">
    <property type="entry name" value="NITROGEN METABOLITE REPRESSION PROTEIN NMRA"/>
    <property type="match status" value="1"/>
</dbReference>
<dbReference type="OrthoDB" id="5356836at2759"/>
<evidence type="ECO:0000256" key="1">
    <source>
        <dbReference type="ARBA" id="ARBA00006328"/>
    </source>
</evidence>
<protein>
    <submittedName>
        <fullName evidence="5">Putative nitrogen metabolic regulation protein</fullName>
    </submittedName>
</protein>
<feature type="domain" description="NmrA-like" evidence="4">
    <location>
        <begin position="6"/>
        <end position="274"/>
    </location>
</feature>
<dbReference type="InterPro" id="IPR008030">
    <property type="entry name" value="NmrA-like"/>
</dbReference>
<evidence type="ECO:0000313" key="6">
    <source>
        <dbReference type="Proteomes" id="UP000053317"/>
    </source>
</evidence>
<gene>
    <name evidence="5" type="ORF">UCRPC4_g02785</name>
</gene>
<evidence type="ECO:0000256" key="3">
    <source>
        <dbReference type="SAM" id="MobiDB-lite"/>
    </source>
</evidence>
<dbReference type="Gene3D" id="3.90.25.10">
    <property type="entry name" value="UDP-galactose 4-epimerase, domain 1"/>
    <property type="match status" value="2"/>
</dbReference>
<comment type="similarity">
    <text evidence="1">Belongs to the NmrA-type oxidoreductase family.</text>
</comment>
<feature type="region of interest" description="Disordered" evidence="3">
    <location>
        <begin position="281"/>
        <end position="315"/>
    </location>
</feature>
<comment type="caution">
    <text evidence="5">The sequence shown here is derived from an EMBL/GenBank/DDBJ whole genome shotgun (WGS) entry which is preliminary data.</text>
</comment>
<evidence type="ECO:0000313" key="5">
    <source>
        <dbReference type="EMBL" id="KKY23688.1"/>
    </source>
</evidence>
<dbReference type="Pfam" id="PF05368">
    <property type="entry name" value="NmrA"/>
    <property type="match status" value="1"/>
</dbReference>
<keyword evidence="6" id="KW-1185">Reference proteome</keyword>
<dbReference type="InterPro" id="IPR036291">
    <property type="entry name" value="NAD(P)-bd_dom_sf"/>
</dbReference>
<evidence type="ECO:0000259" key="4">
    <source>
        <dbReference type="Pfam" id="PF05368"/>
    </source>
</evidence>
<keyword evidence="2" id="KW-0521">NADP</keyword>
<dbReference type="SUPFAM" id="SSF51735">
    <property type="entry name" value="NAD(P)-binding Rossmann-fold domains"/>
    <property type="match status" value="1"/>
</dbReference>
<dbReference type="PANTHER" id="PTHR42748">
    <property type="entry name" value="NITROGEN METABOLITE REPRESSION PROTEIN NMRA FAMILY MEMBER"/>
    <property type="match status" value="1"/>
</dbReference>
<dbReference type="Proteomes" id="UP000053317">
    <property type="component" value="Unassembled WGS sequence"/>
</dbReference>
<reference evidence="5 6" key="2">
    <citation type="submission" date="2015-05" db="EMBL/GenBank/DDBJ databases">
        <authorList>
            <person name="Morales-Cruz A."/>
            <person name="Amrine K.C."/>
            <person name="Cantu D."/>
        </authorList>
    </citation>
    <scope>NUCLEOTIDE SEQUENCE [LARGE SCALE GENOMIC DNA]</scope>
    <source>
        <strain evidence="5">UCRPC4</strain>
    </source>
</reference>
<dbReference type="AlphaFoldDB" id="A0A0G2GJK8"/>
<dbReference type="Gene3D" id="3.40.50.720">
    <property type="entry name" value="NAD(P)-binding Rossmann-like Domain"/>
    <property type="match status" value="1"/>
</dbReference>
<dbReference type="InterPro" id="IPR051164">
    <property type="entry name" value="NmrA-like_oxidored"/>
</dbReference>
<sequence>MTAKLKTIAIVNGTGRQAASLIRVASALGYQVRAQVHSRQGLVAEELAELPGVTLFEGPLTGNNDLINVLFVGAHYAFINTTYLAGDEVAIGKALADAAKRSGSIQHYIYSSMPDHSIHNPNWPALPLWSCKFAVENYIRQLGLPATFVYTGIYNNNFTSLPFPLFCMELRPDGSFEWRSPFHPDIELPWLDAEHDVGPAVIQIFKDGPKRWKHHRIALAFELLTPRQVCRLFSRALERPVRYIHSPKIDIRVPIPSGYREQLEGIEYLFGQLRAPYFPGPEYTYPSPHSQKRALSSSSHRPYQQPRGPSFDLPIRTTADLKPKIHRKSSTSTITPSNSLLDDIPRSEVRAIATKSPHLPPSASPIIAPSTKSNLMIPPSPTLSATAEGNAPTSLVDEARNLWEGWRSMEEYAREVFPIEEENNGLDWMREGEEGMECGYSL</sequence>
<evidence type="ECO:0000256" key="2">
    <source>
        <dbReference type="ARBA" id="ARBA00022857"/>
    </source>
</evidence>
<dbReference type="GO" id="GO:0005634">
    <property type="term" value="C:nucleus"/>
    <property type="evidence" value="ECO:0007669"/>
    <property type="project" value="TreeGrafter"/>
</dbReference>
<accession>A0A0G2GJK8</accession>